<dbReference type="InterPro" id="IPR002645">
    <property type="entry name" value="STAS_dom"/>
</dbReference>
<dbReference type="Pfam" id="PF13466">
    <property type="entry name" value="STAS_2"/>
    <property type="match status" value="1"/>
</dbReference>
<gene>
    <name evidence="2" type="ORF">E4633_16585</name>
</gene>
<sequence>MEELMLECRQDPAHPGTRVLKVAGEVSIGVAGDFKGALIEALSGGSEVQVDVSALTGIDLTGLQLLCAAHHSAGTAGKEFHIVDGGNPTFRDMATSAGFRRHTGCAYDRACSCIWVGGDN</sequence>
<evidence type="ECO:0000313" key="3">
    <source>
        <dbReference type="Proteomes" id="UP000306416"/>
    </source>
</evidence>
<name>A0A4S1CBA4_9BACT</name>
<proteinExistence type="predicted"/>
<accession>A0A4S1CBA4</accession>
<evidence type="ECO:0000313" key="2">
    <source>
        <dbReference type="EMBL" id="TGU70619.1"/>
    </source>
</evidence>
<comment type="caution">
    <text evidence="2">The sequence shown here is derived from an EMBL/GenBank/DDBJ whole genome shotgun (WGS) entry which is preliminary data.</text>
</comment>
<dbReference type="AlphaFoldDB" id="A0A4S1CBA4"/>
<dbReference type="Proteomes" id="UP000306416">
    <property type="component" value="Unassembled WGS sequence"/>
</dbReference>
<dbReference type="RefSeq" id="WP_135871813.1">
    <property type="nucleotide sequence ID" value="NZ_SRSC01000004.1"/>
</dbReference>
<organism evidence="2 3">
    <name type="scientific">Geomonas terrae</name>
    <dbReference type="NCBI Taxonomy" id="2562681"/>
    <lineage>
        <taxon>Bacteria</taxon>
        <taxon>Pseudomonadati</taxon>
        <taxon>Thermodesulfobacteriota</taxon>
        <taxon>Desulfuromonadia</taxon>
        <taxon>Geobacterales</taxon>
        <taxon>Geobacteraceae</taxon>
        <taxon>Geomonas</taxon>
    </lineage>
</organism>
<dbReference type="PANTHER" id="PTHR35849">
    <property type="entry name" value="BLR2341 PROTEIN"/>
    <property type="match status" value="1"/>
</dbReference>
<dbReference type="PANTHER" id="PTHR35849:SF2">
    <property type="entry name" value="BLR2341 PROTEIN"/>
    <property type="match status" value="1"/>
</dbReference>
<dbReference type="InterPro" id="IPR052746">
    <property type="entry name" value="MlaB_ABC_Transporter"/>
</dbReference>
<dbReference type="CDD" id="cd07043">
    <property type="entry name" value="STAS_anti-anti-sigma_factors"/>
    <property type="match status" value="1"/>
</dbReference>
<reference evidence="2 3" key="1">
    <citation type="submission" date="2019-04" db="EMBL/GenBank/DDBJ databases">
        <title>Geobacter oryzae sp. nov., ferric-reducing bacteria isolated from paddy soil.</title>
        <authorList>
            <person name="Xu Z."/>
            <person name="Masuda Y."/>
            <person name="Itoh H."/>
            <person name="Senoo K."/>
        </authorList>
    </citation>
    <scope>NUCLEOTIDE SEQUENCE [LARGE SCALE GENOMIC DNA]</scope>
    <source>
        <strain evidence="2 3">Red111</strain>
    </source>
</reference>
<dbReference type="SUPFAM" id="SSF52091">
    <property type="entry name" value="SpoIIaa-like"/>
    <property type="match status" value="1"/>
</dbReference>
<evidence type="ECO:0000259" key="1">
    <source>
        <dbReference type="PROSITE" id="PS50801"/>
    </source>
</evidence>
<dbReference type="InterPro" id="IPR036513">
    <property type="entry name" value="STAS_dom_sf"/>
</dbReference>
<dbReference type="Gene3D" id="3.30.750.24">
    <property type="entry name" value="STAS domain"/>
    <property type="match status" value="1"/>
</dbReference>
<dbReference type="InterPro" id="IPR058548">
    <property type="entry name" value="MlaB-like_STAS"/>
</dbReference>
<dbReference type="EMBL" id="SRSC01000004">
    <property type="protein sequence ID" value="TGU70619.1"/>
    <property type="molecule type" value="Genomic_DNA"/>
</dbReference>
<keyword evidence="3" id="KW-1185">Reference proteome</keyword>
<dbReference type="PROSITE" id="PS50801">
    <property type="entry name" value="STAS"/>
    <property type="match status" value="1"/>
</dbReference>
<feature type="domain" description="STAS" evidence="1">
    <location>
        <begin position="15"/>
        <end position="99"/>
    </location>
</feature>
<protein>
    <submittedName>
        <fullName evidence="2">Anti-sigma factor antagonist</fullName>
    </submittedName>
</protein>